<dbReference type="SUPFAM" id="SSF49265">
    <property type="entry name" value="Fibronectin type III"/>
    <property type="match status" value="1"/>
</dbReference>
<keyword evidence="4" id="KW-1185">Reference proteome</keyword>
<keyword evidence="2" id="KW-0732">Signal</keyword>
<organism evidence="4 6">
    <name type="scientific">Clupea harengus</name>
    <name type="common">Atlantic herring</name>
    <dbReference type="NCBI Taxonomy" id="7950"/>
    <lineage>
        <taxon>Eukaryota</taxon>
        <taxon>Metazoa</taxon>
        <taxon>Chordata</taxon>
        <taxon>Craniata</taxon>
        <taxon>Vertebrata</taxon>
        <taxon>Euteleostomi</taxon>
        <taxon>Actinopterygii</taxon>
        <taxon>Neopterygii</taxon>
        <taxon>Teleostei</taxon>
        <taxon>Clupei</taxon>
        <taxon>Clupeiformes</taxon>
        <taxon>Clupeoidei</taxon>
        <taxon>Clupeidae</taxon>
        <taxon>Clupea</taxon>
    </lineage>
</organism>
<evidence type="ECO:0000256" key="2">
    <source>
        <dbReference type="SAM" id="SignalP"/>
    </source>
</evidence>
<dbReference type="InterPro" id="IPR050650">
    <property type="entry name" value="Type-II_Cytokine-TF_Rcpt"/>
</dbReference>
<dbReference type="PANTHER" id="PTHR20859">
    <property type="entry name" value="INTERFERON/INTERLEUKIN RECEPTOR"/>
    <property type="match status" value="1"/>
</dbReference>
<dbReference type="KEGG" id="char:105899164"/>
<keyword evidence="1" id="KW-0812">Transmembrane</keyword>
<feature type="signal peptide" evidence="2">
    <location>
        <begin position="1"/>
        <end position="23"/>
    </location>
</feature>
<dbReference type="GO" id="GO:0004896">
    <property type="term" value="F:cytokine receptor activity"/>
    <property type="evidence" value="ECO:0007669"/>
    <property type="project" value="TreeGrafter"/>
</dbReference>
<dbReference type="Pfam" id="PF09294">
    <property type="entry name" value="Interfer-bind"/>
    <property type="match status" value="1"/>
</dbReference>
<evidence type="ECO:0000313" key="6">
    <source>
        <dbReference type="RefSeq" id="XP_031415506.1"/>
    </source>
</evidence>
<dbReference type="GeneTree" id="ENSGT00940000165457"/>
<dbReference type="CDD" id="cd00063">
    <property type="entry name" value="FN3"/>
    <property type="match status" value="1"/>
</dbReference>
<keyword evidence="1" id="KW-0472">Membrane</keyword>
<dbReference type="Pfam" id="PF01108">
    <property type="entry name" value="Tissue_fac"/>
    <property type="match status" value="1"/>
</dbReference>
<dbReference type="PROSITE" id="PS50853">
    <property type="entry name" value="FN3"/>
    <property type="match status" value="1"/>
</dbReference>
<dbReference type="PANTHER" id="PTHR20859:SF48">
    <property type="entry name" value="INTERLEUKIN-20 RECEPTOR SUBUNIT BETA"/>
    <property type="match status" value="1"/>
</dbReference>
<sequence length="305" mass="34282">MLQQNGVISKLLLLVLHITTNYASPLSAPWNVTMESVNMRHQLRWSPPRASCSTLHYSVQFQGEWELRYKNGSWEEAMDCQYVPHTECDLTTDLASDSDYNVRVRAECNGQDSEWTTLSTPFNRRNTIIAIIMNVKVSGDAVQVDLAPHSPVAMIVTLTIWEQGEEDLNTPKEVVNIQHLFHIFQGLRQGGNYCLQAQATVEGSSRSGSTDIQCVSIPRPQGPWLIPVVVSCALMVTMALACLLGWASKHRRLVMQNTCFHKEPLPSVLVDDWPVTTLILEEPHETLEVAILLQSPHQKADQEKL</sequence>
<evidence type="ECO:0000313" key="7">
    <source>
        <dbReference type="RefSeq" id="XP_031415507.1"/>
    </source>
</evidence>
<feature type="chain" id="PRO_5044652756" evidence="2">
    <location>
        <begin position="24"/>
        <end position="305"/>
    </location>
</feature>
<keyword evidence="1" id="KW-1133">Transmembrane helix</keyword>
<dbReference type="FunFam" id="2.60.40.10:FF:001006">
    <property type="entry name" value="Interleukin 20 receptor subunit beta"/>
    <property type="match status" value="1"/>
</dbReference>
<dbReference type="CTD" id="100174902"/>
<dbReference type="InterPro" id="IPR003961">
    <property type="entry name" value="FN3_dom"/>
</dbReference>
<dbReference type="InterPro" id="IPR036116">
    <property type="entry name" value="FN3_sf"/>
</dbReference>
<proteinExistence type="predicted"/>
<dbReference type="RefSeq" id="XP_031415506.1">
    <property type="nucleotide sequence ID" value="XM_031559646.2"/>
</dbReference>
<dbReference type="InterPro" id="IPR013783">
    <property type="entry name" value="Ig-like_fold"/>
</dbReference>
<keyword evidence="5 6" id="KW-0675">Receptor</keyword>
<dbReference type="InterPro" id="IPR015373">
    <property type="entry name" value="Interferon/interleukin_rcp_dom"/>
</dbReference>
<evidence type="ECO:0000313" key="5">
    <source>
        <dbReference type="RefSeq" id="XP_031415505.1"/>
    </source>
</evidence>
<reference evidence="5 6" key="1">
    <citation type="submission" date="2025-04" db="UniProtKB">
        <authorList>
            <consortium name="RefSeq"/>
        </authorList>
    </citation>
    <scope>IDENTIFICATION</scope>
</reference>
<name>A0A6P8ETD3_CLUHA</name>
<accession>A0A6P8ETD3</accession>
<dbReference type="RefSeq" id="XP_031415505.1">
    <property type="nucleotide sequence ID" value="XM_031559645.2"/>
</dbReference>
<dbReference type="GO" id="GO:0042015">
    <property type="term" value="F:interleukin-20 binding"/>
    <property type="evidence" value="ECO:0007669"/>
    <property type="project" value="TreeGrafter"/>
</dbReference>
<dbReference type="AlphaFoldDB" id="A0A6P8ETD3"/>
<feature type="transmembrane region" description="Helical" evidence="1">
    <location>
        <begin position="224"/>
        <end position="247"/>
    </location>
</feature>
<evidence type="ECO:0000313" key="4">
    <source>
        <dbReference type="Proteomes" id="UP000515152"/>
    </source>
</evidence>
<protein>
    <submittedName>
        <fullName evidence="5 6">Cytokine receptor family member B16</fullName>
    </submittedName>
</protein>
<dbReference type="GO" id="GO:0005886">
    <property type="term" value="C:plasma membrane"/>
    <property type="evidence" value="ECO:0007669"/>
    <property type="project" value="TreeGrafter"/>
</dbReference>
<dbReference type="OrthoDB" id="8704831at2759"/>
<dbReference type="Gene3D" id="2.60.40.10">
    <property type="entry name" value="Immunoglobulins"/>
    <property type="match status" value="2"/>
</dbReference>
<dbReference type="Proteomes" id="UP000515152">
    <property type="component" value="Chromosome 22"/>
</dbReference>
<feature type="domain" description="Fibronectin type-III" evidence="3">
    <location>
        <begin position="25"/>
        <end position="127"/>
    </location>
</feature>
<evidence type="ECO:0000256" key="1">
    <source>
        <dbReference type="SAM" id="Phobius"/>
    </source>
</evidence>
<dbReference type="GeneID" id="105899164"/>
<evidence type="ECO:0000259" key="3">
    <source>
        <dbReference type="PROSITE" id="PS50853"/>
    </source>
</evidence>
<dbReference type="RefSeq" id="XP_031415507.1">
    <property type="nucleotide sequence ID" value="XM_031559647.2"/>
</dbReference>
<gene>
    <name evidence="5 6 7" type="primary">crfb16</name>
</gene>